<reference evidence="1" key="1">
    <citation type="submission" date="2009-10" db="EMBL/GenBank/DDBJ databases">
        <title>Complete sequence of chromosome of Methanocaldococcus vulcanius M7.</title>
        <authorList>
            <consortium name="US DOE Joint Genome Institute"/>
            <person name="Lucas S."/>
            <person name="Copeland A."/>
            <person name="Lapidus A."/>
            <person name="Glavina del Rio T."/>
            <person name="Dalin E."/>
            <person name="Tice H."/>
            <person name="Bruce D."/>
            <person name="Goodwin L."/>
            <person name="Pitluck S."/>
            <person name="Lcollab F.I."/>
            <person name="Brettin T."/>
            <person name="Detter J.C."/>
            <person name="Han C."/>
            <person name="Tapia R."/>
            <person name="Kuske C.R."/>
            <person name="Schmutz J."/>
            <person name="Larimer F."/>
            <person name="Land M."/>
            <person name="Hauser L."/>
            <person name="Kyrpides N."/>
            <person name="Ovchinikova G."/>
            <person name="Sieprawska-Lupa M."/>
            <person name="Whitman W.B."/>
            <person name="Woyke T."/>
        </authorList>
    </citation>
    <scope>NUCLEOTIDE SEQUENCE [LARGE SCALE GENOMIC DNA]</scope>
    <source>
        <strain evidence="1">M7</strain>
    </source>
</reference>
<accession>C9RFU9</accession>
<dbReference type="eggNOG" id="arCOG13199">
    <property type="taxonomic scope" value="Archaea"/>
</dbReference>
<dbReference type="HOGENOM" id="CLU_144223_0_0_2"/>
<dbReference type="AlphaFoldDB" id="C9RFU9"/>
<gene>
    <name evidence="1" type="ordered locus">Metvu_0592</name>
</gene>
<dbReference type="Pfam" id="PF22398">
    <property type="entry name" value="DUF6978"/>
    <property type="match status" value="1"/>
</dbReference>
<organism evidence="1 2">
    <name type="scientific">Methanocaldococcus vulcanius (strain ATCC 700851 / DSM 12094 / M7)</name>
    <name type="common">Methanococcus vulcanius</name>
    <dbReference type="NCBI Taxonomy" id="579137"/>
    <lineage>
        <taxon>Archaea</taxon>
        <taxon>Methanobacteriati</taxon>
        <taxon>Methanobacteriota</taxon>
        <taxon>Methanomada group</taxon>
        <taxon>Methanococci</taxon>
        <taxon>Methanococcales</taxon>
        <taxon>Methanocaldococcaceae</taxon>
        <taxon>Methanocaldococcus</taxon>
    </lineage>
</organism>
<dbReference type="RefSeq" id="WP_015732672.1">
    <property type="nucleotide sequence ID" value="NC_013407.1"/>
</dbReference>
<dbReference type="KEGG" id="mvu:Metvu_0592"/>
<dbReference type="Proteomes" id="UP000002063">
    <property type="component" value="Chromosome"/>
</dbReference>
<name>C9RFU9_METVM</name>
<protein>
    <submittedName>
        <fullName evidence="1">Lj965 prophage protein</fullName>
    </submittedName>
</protein>
<evidence type="ECO:0000313" key="2">
    <source>
        <dbReference type="Proteomes" id="UP000002063"/>
    </source>
</evidence>
<keyword evidence="2" id="KW-1185">Reference proteome</keyword>
<sequence length="172" mass="20229">MAEQLFNIPKISLDNDVPFPNNGGKSRINLKSKDGTESYYIDIYRKYSKSNKIKISYTNIARKRYILRRLDLHYGPPHRNPPKLPPLYDSHNSLINLLSRYVGKTIKGPHLHIYVEGYDDKWAVPIEEIEKLNISDKNIIQITQEFLDYCKVVKAPNIKFPVNEVWIYVKFY</sequence>
<dbReference type="EMBL" id="CP001787">
    <property type="protein sequence ID" value="ACX72451.1"/>
    <property type="molecule type" value="Genomic_DNA"/>
</dbReference>
<evidence type="ECO:0000313" key="1">
    <source>
        <dbReference type="EMBL" id="ACX72451.1"/>
    </source>
</evidence>
<dbReference type="STRING" id="579137.Metvu_0592"/>
<proteinExistence type="predicted"/>
<dbReference type="InterPro" id="IPR053916">
    <property type="entry name" value="DUF6978"/>
</dbReference>
<dbReference type="GeneID" id="8512926"/>